<keyword evidence="1 6" id="KW-0378">Hydrolase</keyword>
<name>A0A941AT82_9GAMM</name>
<feature type="chain" id="PRO_5037781385" evidence="4">
    <location>
        <begin position="21"/>
        <end position="614"/>
    </location>
</feature>
<keyword evidence="4" id="KW-0732">Signal</keyword>
<dbReference type="Gene3D" id="2.60.40.10">
    <property type="entry name" value="Immunoglobulins"/>
    <property type="match status" value="1"/>
</dbReference>
<feature type="region of interest" description="Disordered" evidence="3">
    <location>
        <begin position="139"/>
        <end position="162"/>
    </location>
</feature>
<dbReference type="InterPro" id="IPR006047">
    <property type="entry name" value="GH13_cat_dom"/>
</dbReference>
<reference evidence="6" key="2">
    <citation type="submission" date="2021-03" db="EMBL/GenBank/DDBJ databases">
        <authorList>
            <person name="Cao W."/>
        </authorList>
    </citation>
    <scope>NUCLEOTIDE SEQUENCE</scope>
    <source>
        <strain evidence="6">110414</strain>
    </source>
</reference>
<dbReference type="EMBL" id="JAGKTC010000001">
    <property type="protein sequence ID" value="MBP3983627.1"/>
    <property type="molecule type" value="Genomic_DNA"/>
</dbReference>
<dbReference type="InterPro" id="IPR013780">
    <property type="entry name" value="Glyco_hydro_b"/>
</dbReference>
<dbReference type="SUPFAM" id="SSF51445">
    <property type="entry name" value="(Trans)glycosidases"/>
    <property type="match status" value="1"/>
</dbReference>
<organism evidence="6 7">
    <name type="scientific">Pseudoxanthomonas helianthi</name>
    <dbReference type="NCBI Taxonomy" id="1453541"/>
    <lineage>
        <taxon>Bacteria</taxon>
        <taxon>Pseudomonadati</taxon>
        <taxon>Pseudomonadota</taxon>
        <taxon>Gammaproteobacteria</taxon>
        <taxon>Lysobacterales</taxon>
        <taxon>Lysobacteraceae</taxon>
        <taxon>Pseudoxanthomonas</taxon>
    </lineage>
</organism>
<comment type="caution">
    <text evidence="6">The sequence shown here is derived from an EMBL/GenBank/DDBJ whole genome shotgun (WGS) entry which is preliminary data.</text>
</comment>
<evidence type="ECO:0000256" key="2">
    <source>
        <dbReference type="ARBA" id="ARBA00023295"/>
    </source>
</evidence>
<evidence type="ECO:0000259" key="5">
    <source>
        <dbReference type="SMART" id="SM00642"/>
    </source>
</evidence>
<dbReference type="InterPro" id="IPR013783">
    <property type="entry name" value="Ig-like_fold"/>
</dbReference>
<dbReference type="GO" id="GO:0016798">
    <property type="term" value="F:hydrolase activity, acting on glycosyl bonds"/>
    <property type="evidence" value="ECO:0007669"/>
    <property type="project" value="UniProtKB-KW"/>
</dbReference>
<dbReference type="PANTHER" id="PTHR10357">
    <property type="entry name" value="ALPHA-AMYLASE FAMILY MEMBER"/>
    <property type="match status" value="1"/>
</dbReference>
<dbReference type="Pfam" id="PF10438">
    <property type="entry name" value="Cyc-maltodext_C"/>
    <property type="match status" value="1"/>
</dbReference>
<dbReference type="SUPFAM" id="SSF81296">
    <property type="entry name" value="E set domains"/>
    <property type="match status" value="1"/>
</dbReference>
<evidence type="ECO:0000256" key="3">
    <source>
        <dbReference type="SAM" id="MobiDB-lite"/>
    </source>
</evidence>
<dbReference type="Gene3D" id="3.20.20.80">
    <property type="entry name" value="Glycosidases"/>
    <property type="match status" value="1"/>
</dbReference>
<dbReference type="AlphaFoldDB" id="A0A941AT82"/>
<dbReference type="CDD" id="cd11340">
    <property type="entry name" value="AmyAc_bac_CMD_like_3"/>
    <property type="match status" value="1"/>
</dbReference>
<keyword evidence="7" id="KW-1185">Reference proteome</keyword>
<dbReference type="Pfam" id="PF09087">
    <property type="entry name" value="Cyc-maltodext_N"/>
    <property type="match status" value="1"/>
</dbReference>
<feature type="compositionally biased region" description="Basic and acidic residues" evidence="3">
    <location>
        <begin position="151"/>
        <end position="162"/>
    </location>
</feature>
<evidence type="ECO:0000313" key="7">
    <source>
        <dbReference type="Proteomes" id="UP000673447"/>
    </source>
</evidence>
<dbReference type="Proteomes" id="UP000673447">
    <property type="component" value="Unassembled WGS sequence"/>
</dbReference>
<feature type="domain" description="Glycosyl hydrolase family 13 catalytic" evidence="5">
    <location>
        <begin position="129"/>
        <end position="526"/>
    </location>
</feature>
<feature type="signal peptide" evidence="4">
    <location>
        <begin position="1"/>
        <end position="20"/>
    </location>
</feature>
<evidence type="ECO:0000313" key="6">
    <source>
        <dbReference type="EMBL" id="MBP3983627.1"/>
    </source>
</evidence>
<dbReference type="InterPro" id="IPR014756">
    <property type="entry name" value="Ig_E-set"/>
</dbReference>
<dbReference type="Gene3D" id="2.60.40.1180">
    <property type="entry name" value="Golgi alpha-mannosidase II"/>
    <property type="match status" value="1"/>
</dbReference>
<dbReference type="InterPro" id="IPR017853">
    <property type="entry name" value="GH"/>
</dbReference>
<evidence type="ECO:0000256" key="1">
    <source>
        <dbReference type="ARBA" id="ARBA00022801"/>
    </source>
</evidence>
<dbReference type="Pfam" id="PF00128">
    <property type="entry name" value="Alpha-amylase"/>
    <property type="match status" value="1"/>
</dbReference>
<dbReference type="RefSeq" id="WP_210535459.1">
    <property type="nucleotide sequence ID" value="NZ_JAGKTC010000001.1"/>
</dbReference>
<reference evidence="6" key="1">
    <citation type="journal article" date="2016" name="Int. J. Syst. Evol. Microbiol.">
        <title>Pseudoxanthomonas helianthi sp. nov., isolated from roots of Jerusalem artichoke (Helianthus tuberosus).</title>
        <authorList>
            <person name="Kittiwongwattana C."/>
            <person name="Thawai C."/>
        </authorList>
    </citation>
    <scope>NUCLEOTIDE SEQUENCE</scope>
    <source>
        <strain evidence="6">110414</strain>
    </source>
</reference>
<dbReference type="InterPro" id="IPR019492">
    <property type="entry name" value="Cyclo-malto-dextrinase_C"/>
</dbReference>
<dbReference type="SUPFAM" id="SSF51011">
    <property type="entry name" value="Glycosyl hydrolase domain"/>
    <property type="match status" value="1"/>
</dbReference>
<dbReference type="PANTHER" id="PTHR10357:SF210">
    <property type="entry name" value="MALTODEXTRIN GLUCOSIDASE"/>
    <property type="match status" value="1"/>
</dbReference>
<dbReference type="InterPro" id="IPR015171">
    <property type="entry name" value="Cyc-maltodext_N"/>
</dbReference>
<accession>A0A941AT82</accession>
<protein>
    <submittedName>
        <fullName evidence="6">Glycoside hydrolase family 13 protein</fullName>
    </submittedName>
</protein>
<keyword evidence="2" id="KW-0326">Glycosidase</keyword>
<gene>
    <name evidence="6" type="ORF">J5837_04235</name>
</gene>
<evidence type="ECO:0000256" key="4">
    <source>
        <dbReference type="SAM" id="SignalP"/>
    </source>
</evidence>
<dbReference type="SMART" id="SM00642">
    <property type="entry name" value="Aamy"/>
    <property type="match status" value="1"/>
</dbReference>
<dbReference type="GO" id="GO:0005975">
    <property type="term" value="P:carbohydrate metabolic process"/>
    <property type="evidence" value="ECO:0007669"/>
    <property type="project" value="InterPro"/>
</dbReference>
<proteinExistence type="predicted"/>
<sequence>MRLATMLCLFLLTAVPPLHATVIDHLEPANWWIGMKRNRVELMVHGEGIAAATPKLQRAGVAIVDVQKTENPNYLFVTVEVAADAKPGAFDIEFVEGGKVVAKHPWRLDARAPGSAQRRGFDKRDAIYLITPDRFANADPRNDSAAGMKEAANRSDPNGRHGGDIAGIRKHLDYIAGLGFTQMWITPVLENNQPGFSYHGYAITDLYGTDPRFGSNDDYRALSKEARARGVGLIMDVVLNHIGSEHWWMKDLPSADWINNGGKFTPDNHRRTTIQDPHAAPGDRKGFLEGWFAEAMPDLNQRNPHLATYLIQNSLWWIEYAGLSGIREDTFGYSDTDFLSVWAKAVMDEYAGFAMVGEEWSANPAIVAHWQHGKANPDGHVPYMTSMMDFPVHIALRDALVRPEGWDGGWTPLYEALANDFLYPDPDDLVVFAENHDTTRALAQVNGDVGLWKLAMAYVATVRGIPQFYYGSEVLIEGPHERKDGELRADMPGGWVGDQANAFTGAGLSAAQRDAQDYVRKLFQWRKRTPVLHTGKLQHFAPVDGVYVYFRYDGKKTVMVALNRNPQASTLAMDRFSDFAKPGDRANDVLAGKAVTLGTSLALPAKSATILELD</sequence>